<keyword evidence="1" id="KW-0645">Protease</keyword>
<keyword evidence="2" id="KW-0378">Hydrolase</keyword>
<reference evidence="5 6" key="1">
    <citation type="journal article" date="2016" name="Nat. Commun.">
        <title>Thousands of microbial genomes shed light on interconnected biogeochemical processes in an aquifer system.</title>
        <authorList>
            <person name="Anantharaman K."/>
            <person name="Brown C.T."/>
            <person name="Hug L.A."/>
            <person name="Sharon I."/>
            <person name="Castelle C.J."/>
            <person name="Probst A.J."/>
            <person name="Thomas B.C."/>
            <person name="Singh A."/>
            <person name="Wilkins M.J."/>
            <person name="Karaoz U."/>
            <person name="Brodie E.L."/>
            <person name="Williams K.H."/>
            <person name="Hubbard S.S."/>
            <person name="Banfield J.F."/>
        </authorList>
    </citation>
    <scope>NUCLEOTIDE SEQUENCE [LARGE SCALE GENOMIC DNA]</scope>
</reference>
<evidence type="ECO:0000256" key="2">
    <source>
        <dbReference type="ARBA" id="ARBA00022801"/>
    </source>
</evidence>
<dbReference type="PRINTS" id="PR00834">
    <property type="entry name" value="PROTEASES2C"/>
</dbReference>
<evidence type="ECO:0000256" key="1">
    <source>
        <dbReference type="ARBA" id="ARBA00022670"/>
    </source>
</evidence>
<dbReference type="EMBL" id="MHJI01000010">
    <property type="protein sequence ID" value="OGY66074.1"/>
    <property type="molecule type" value="Genomic_DNA"/>
</dbReference>
<organism evidence="5 6">
    <name type="scientific">Candidatus Harrisonbacteria bacterium RIFCSPLOWO2_01_FULL_40_28</name>
    <dbReference type="NCBI Taxonomy" id="1798406"/>
    <lineage>
        <taxon>Bacteria</taxon>
        <taxon>Candidatus Harrisoniibacteriota</taxon>
    </lineage>
</organism>
<dbReference type="Gene3D" id="2.40.10.120">
    <property type="match status" value="1"/>
</dbReference>
<dbReference type="InterPro" id="IPR009003">
    <property type="entry name" value="Peptidase_S1_PA"/>
</dbReference>
<dbReference type="Pfam" id="PF13180">
    <property type="entry name" value="PDZ_2"/>
    <property type="match status" value="1"/>
</dbReference>
<gene>
    <name evidence="5" type="ORF">A3A04_00720</name>
</gene>
<keyword evidence="3" id="KW-0812">Transmembrane</keyword>
<dbReference type="InterPro" id="IPR036034">
    <property type="entry name" value="PDZ_sf"/>
</dbReference>
<dbReference type="InterPro" id="IPR001940">
    <property type="entry name" value="Peptidase_S1C"/>
</dbReference>
<keyword evidence="3" id="KW-0472">Membrane</keyword>
<dbReference type="Pfam" id="PF13365">
    <property type="entry name" value="Trypsin_2"/>
    <property type="match status" value="1"/>
</dbReference>
<dbReference type="InterPro" id="IPR001478">
    <property type="entry name" value="PDZ"/>
</dbReference>
<comment type="caution">
    <text evidence="5">The sequence shown here is derived from an EMBL/GenBank/DDBJ whole genome shotgun (WGS) entry which is preliminary data.</text>
</comment>
<proteinExistence type="predicted"/>
<dbReference type="CDD" id="cd06779">
    <property type="entry name" value="cpPDZ_Deg_HtrA-like"/>
    <property type="match status" value="1"/>
</dbReference>
<dbReference type="Gene3D" id="2.30.42.10">
    <property type="match status" value="1"/>
</dbReference>
<name>A0A1G1ZNC5_9BACT</name>
<dbReference type="InterPro" id="IPR051201">
    <property type="entry name" value="Chloro_Bact_Ser_Proteases"/>
</dbReference>
<dbReference type="PANTHER" id="PTHR43343:SF3">
    <property type="entry name" value="PROTEASE DO-LIKE 8, CHLOROPLASTIC"/>
    <property type="match status" value="1"/>
</dbReference>
<dbReference type="SUPFAM" id="SSF50156">
    <property type="entry name" value="PDZ domain-like"/>
    <property type="match status" value="1"/>
</dbReference>
<dbReference type="AlphaFoldDB" id="A0A1G1ZNC5"/>
<sequence>MLENKRNTLIIVISVCIGMVAGVILSISSVRANFIQDFFTKVVPEKSISALSENQVRPYEPLRDSYEEQVMKAVERASPAVVSIIVSKDVPVIEECLIDPFSDLPPEIRDFFGDGLFELRSECRSGTRHEDIGGGTGFIIGSDGLILTNKHVVSDEKAEYTVFTNEGKKFTARVTARDPVFDIALLRIDALDLPTVVLGDSDGLRLGQAAIAIGNALSQFRNTVSVGVISGLLRNIEAGGRSGVESIQGVIQTDAAINPGNSGGPLLNLKGEVIGINTAIVSGAQNIGFAIPVNQAKRGIESVRRTGDIKVPYLGVRYRMVTKEFADAEKLPVDYGALIRANSDGPAVINDSPASRGGIRAEDIILGVNGVRVDENNPLGMLIQRYNIDDELRLTIMRNKREVELTVKLVERSS</sequence>
<evidence type="ECO:0000313" key="5">
    <source>
        <dbReference type="EMBL" id="OGY66074.1"/>
    </source>
</evidence>
<dbReference type="PANTHER" id="PTHR43343">
    <property type="entry name" value="PEPTIDASE S12"/>
    <property type="match status" value="1"/>
</dbReference>
<evidence type="ECO:0000259" key="4">
    <source>
        <dbReference type="Pfam" id="PF13180"/>
    </source>
</evidence>
<keyword evidence="3" id="KW-1133">Transmembrane helix</keyword>
<evidence type="ECO:0000313" key="6">
    <source>
        <dbReference type="Proteomes" id="UP000178517"/>
    </source>
</evidence>
<evidence type="ECO:0000256" key="3">
    <source>
        <dbReference type="SAM" id="Phobius"/>
    </source>
</evidence>
<dbReference type="Proteomes" id="UP000178517">
    <property type="component" value="Unassembled WGS sequence"/>
</dbReference>
<feature type="domain" description="PDZ" evidence="4">
    <location>
        <begin position="312"/>
        <end position="409"/>
    </location>
</feature>
<protein>
    <recommendedName>
        <fullName evidence="4">PDZ domain-containing protein</fullName>
    </recommendedName>
</protein>
<dbReference type="SUPFAM" id="SSF50494">
    <property type="entry name" value="Trypsin-like serine proteases"/>
    <property type="match status" value="1"/>
</dbReference>
<dbReference type="GO" id="GO:0006508">
    <property type="term" value="P:proteolysis"/>
    <property type="evidence" value="ECO:0007669"/>
    <property type="project" value="UniProtKB-KW"/>
</dbReference>
<feature type="transmembrane region" description="Helical" evidence="3">
    <location>
        <begin position="7"/>
        <end position="27"/>
    </location>
</feature>
<accession>A0A1G1ZNC5</accession>
<dbReference type="GO" id="GO:0004252">
    <property type="term" value="F:serine-type endopeptidase activity"/>
    <property type="evidence" value="ECO:0007669"/>
    <property type="project" value="InterPro"/>
</dbReference>
<dbReference type="STRING" id="1798406.A3A04_00720"/>